<dbReference type="Pfam" id="PF05638">
    <property type="entry name" value="T6SS_HCP"/>
    <property type="match status" value="1"/>
</dbReference>
<dbReference type="Gene3D" id="2.30.110.20">
    <property type="entry name" value="Hcp1-like"/>
    <property type="match status" value="1"/>
</dbReference>
<dbReference type="InterPro" id="IPR036624">
    <property type="entry name" value="Hcp1-lik_sf"/>
</dbReference>
<reference evidence="1" key="1">
    <citation type="submission" date="2011-05" db="EMBL/GenBank/DDBJ databases">
        <title>Unity in variety -- the pan-genome of the Chlamydiae.</title>
        <authorList>
            <person name="Collingro A."/>
            <person name="Tischler P."/>
            <person name="Weinmaier T."/>
            <person name="Penz T."/>
            <person name="Heinz E."/>
            <person name="Brunham R.C."/>
            <person name="Read T.D."/>
            <person name="Bavoil P.M."/>
            <person name="Sachse K."/>
            <person name="Kahane S."/>
            <person name="Friedman M.G."/>
            <person name="Rattei T."/>
            <person name="Myers G.S.A."/>
            <person name="Horn M."/>
        </authorList>
    </citation>
    <scope>NUCLEOTIDE SEQUENCE</scope>
    <source>
        <strain evidence="1">2032/99</strain>
    </source>
</reference>
<accession>F8LDA2</accession>
<dbReference type="EMBL" id="FR872653">
    <property type="protein sequence ID" value="CCB91378.1"/>
    <property type="molecule type" value="Genomic_DNA"/>
</dbReference>
<dbReference type="InterPro" id="IPR008514">
    <property type="entry name" value="T6SS_Hcp"/>
</dbReference>
<organism evidence="1">
    <name type="scientific">Waddlia chondrophila 2032/99</name>
    <dbReference type="NCBI Taxonomy" id="765953"/>
    <lineage>
        <taxon>Bacteria</taxon>
        <taxon>Pseudomonadati</taxon>
        <taxon>Chlamydiota</taxon>
        <taxon>Chlamydiia</taxon>
        <taxon>Parachlamydiales</taxon>
        <taxon>Waddliaceae</taxon>
        <taxon>Waddlia</taxon>
    </lineage>
</organism>
<evidence type="ECO:0000313" key="1">
    <source>
        <dbReference type="EMBL" id="CCB91378.1"/>
    </source>
</evidence>
<dbReference type="AlphaFoldDB" id="F8LDA2"/>
<dbReference type="SUPFAM" id="SSF141452">
    <property type="entry name" value="Hcp1-like"/>
    <property type="match status" value="1"/>
</dbReference>
<protein>
    <submittedName>
        <fullName evidence="1">Uncharacterized protein</fullName>
    </submittedName>
</protein>
<proteinExistence type="predicted"/>
<gene>
    <name evidence="1" type="ORF">WCH_AD01200</name>
</gene>
<name>F8LDA2_9BACT</name>
<sequence length="184" mass="20831">MRVETGEIMKHLLLALLLFGITAVYSQEEFAYLKMGGVVGDSQAPGHRSWFELSTFDQGPYRWTKKGREQNYLPRESGSEGAGKLVVVRTARNPSQQMYEAAVKGTYFGTVEIDVPVSTGMGDHYIRWTLSDVVVTGLNVERAHGKKGLPIEQATLSYQRAEWQLPEQKIQSHEHKNSSSWHYR</sequence>